<accession>A0A0C9LK33</accession>
<protein>
    <submittedName>
        <fullName evidence="1">Uncharacterized protein</fullName>
    </submittedName>
</protein>
<evidence type="ECO:0000313" key="1">
    <source>
        <dbReference type="EMBL" id="KXV57313.1"/>
    </source>
</evidence>
<evidence type="ECO:0000313" key="2">
    <source>
        <dbReference type="Proteomes" id="UP000075411"/>
    </source>
</evidence>
<proteinExistence type="predicted"/>
<reference evidence="1 2" key="1">
    <citation type="submission" date="2015-06" db="EMBL/GenBank/DDBJ databases">
        <title>Improved classification and identification of acetic acid bacteria using matrix-assisted laser desorption/ionization time-of-flight mass spectrometry; Gluconobacter nephelii and Gluconobacter uchimurae are later heterotypic synonyms of Gluconobacter japonicus and Gluconobacter oxydans, respectively.</title>
        <authorList>
            <person name="Li L."/>
            <person name="Cleenwerck I."/>
            <person name="De Vuyst L."/>
            <person name="Vandamme P."/>
        </authorList>
    </citation>
    <scope>NUCLEOTIDE SEQUENCE [LARGE SCALE GENOMIC DNA]</scope>
    <source>
        <strain evidence="1 2">LMG 1663</strain>
    </source>
</reference>
<dbReference type="AlphaFoldDB" id="A0A0C9LK33"/>
<dbReference type="EMBL" id="LHZT01000121">
    <property type="protein sequence ID" value="KXV57313.1"/>
    <property type="molecule type" value="Genomic_DNA"/>
</dbReference>
<dbReference type="PATRIC" id="fig|104102.11.peg.2050"/>
<name>A0A0C9LK33_9PROT</name>
<dbReference type="Proteomes" id="UP000075411">
    <property type="component" value="Unassembled WGS sequence"/>
</dbReference>
<sequence length="150" mass="15147">MPLASSVSVTDTVIGVVTSGGVTAAAKFAVSAEQGGQAATDTEPAVLTPDIPLDDATKIGSTGKTLSDVLARADQLPSGTYYVDQNDVVRLARQVGELPDDVSLNGNVYMAGATALPTGLTSNGGVIMTDGTIYFPNTWNNNGVLCAAGV</sequence>
<comment type="caution">
    <text evidence="1">The sequence shown here is derived from an EMBL/GenBank/DDBJ whole genome shotgun (WGS) entry which is preliminary data.</text>
</comment>
<gene>
    <name evidence="1" type="ORF">AD947_08720</name>
</gene>
<organism evidence="1 2">
    <name type="scientific">Acetobacter tropicalis</name>
    <dbReference type="NCBI Taxonomy" id="104102"/>
    <lineage>
        <taxon>Bacteria</taxon>
        <taxon>Pseudomonadati</taxon>
        <taxon>Pseudomonadota</taxon>
        <taxon>Alphaproteobacteria</taxon>
        <taxon>Acetobacterales</taxon>
        <taxon>Acetobacteraceae</taxon>
        <taxon>Acetobacter</taxon>
    </lineage>
</organism>